<feature type="transmembrane region" description="Helical" evidence="6">
    <location>
        <begin position="43"/>
        <end position="64"/>
    </location>
</feature>
<proteinExistence type="predicted"/>
<dbReference type="RefSeq" id="XP_030839502.1">
    <property type="nucleotide sequence ID" value="XM_030983642.1"/>
</dbReference>
<dbReference type="GO" id="GO:0016020">
    <property type="term" value="C:membrane"/>
    <property type="evidence" value="ECO:0007669"/>
    <property type="project" value="UniProtKB-SubCell"/>
</dbReference>
<dbReference type="EnsemblMetazoa" id="XM_030983642">
    <property type="protein sequence ID" value="XP_030839502"/>
    <property type="gene ID" value="LOC115923240"/>
</dbReference>
<reference evidence="9" key="1">
    <citation type="submission" date="2015-02" db="EMBL/GenBank/DDBJ databases">
        <title>Genome sequencing for Strongylocentrotus purpuratus.</title>
        <authorList>
            <person name="Murali S."/>
            <person name="Liu Y."/>
            <person name="Vee V."/>
            <person name="English A."/>
            <person name="Wang M."/>
            <person name="Skinner E."/>
            <person name="Han Y."/>
            <person name="Muzny D.M."/>
            <person name="Worley K.C."/>
            <person name="Gibbs R.A."/>
        </authorList>
    </citation>
    <scope>NUCLEOTIDE SEQUENCE</scope>
</reference>
<evidence type="ECO:0000256" key="4">
    <source>
        <dbReference type="ARBA" id="ARBA00023136"/>
    </source>
</evidence>
<evidence type="ECO:0000256" key="3">
    <source>
        <dbReference type="ARBA" id="ARBA00022989"/>
    </source>
</evidence>
<evidence type="ECO:0000313" key="8">
    <source>
        <dbReference type="EnsemblMetazoa" id="XP_030839502"/>
    </source>
</evidence>
<organism evidence="8 9">
    <name type="scientific">Strongylocentrotus purpuratus</name>
    <name type="common">Purple sea urchin</name>
    <dbReference type="NCBI Taxonomy" id="7668"/>
    <lineage>
        <taxon>Eukaryota</taxon>
        <taxon>Metazoa</taxon>
        <taxon>Echinodermata</taxon>
        <taxon>Eleutherozoa</taxon>
        <taxon>Echinozoa</taxon>
        <taxon>Echinoidea</taxon>
        <taxon>Euechinoidea</taxon>
        <taxon>Echinacea</taxon>
        <taxon>Camarodonta</taxon>
        <taxon>Echinidea</taxon>
        <taxon>Strongylocentrotidae</taxon>
        <taxon>Strongylocentrotus</taxon>
    </lineage>
</organism>
<evidence type="ECO:0000256" key="6">
    <source>
        <dbReference type="SAM" id="Phobius"/>
    </source>
</evidence>
<dbReference type="Pfam" id="PF01490">
    <property type="entry name" value="Aa_trans"/>
    <property type="match status" value="1"/>
</dbReference>
<keyword evidence="2 6" id="KW-0812">Transmembrane</keyword>
<comment type="subcellular location">
    <subcellularLocation>
        <location evidence="1">Membrane</location>
    </subcellularLocation>
</comment>
<protein>
    <recommendedName>
        <fullName evidence="7">Amino acid transporter transmembrane domain-containing protein</fullName>
    </recommendedName>
</protein>
<feature type="compositionally biased region" description="Basic and acidic residues" evidence="5">
    <location>
        <begin position="22"/>
        <end position="31"/>
    </location>
</feature>
<keyword evidence="9" id="KW-1185">Reference proteome</keyword>
<dbReference type="OMA" id="ILAKCWI"/>
<keyword evidence="3 6" id="KW-1133">Transmembrane helix</keyword>
<dbReference type="InParanoid" id="A0A7M7NRD3"/>
<evidence type="ECO:0000313" key="9">
    <source>
        <dbReference type="Proteomes" id="UP000007110"/>
    </source>
</evidence>
<keyword evidence="4 6" id="KW-0472">Membrane</keyword>
<evidence type="ECO:0000256" key="1">
    <source>
        <dbReference type="ARBA" id="ARBA00004370"/>
    </source>
</evidence>
<reference evidence="8" key="2">
    <citation type="submission" date="2021-01" db="UniProtKB">
        <authorList>
            <consortium name="EnsemblMetazoa"/>
        </authorList>
    </citation>
    <scope>IDENTIFICATION</scope>
</reference>
<feature type="transmembrane region" description="Helical" evidence="6">
    <location>
        <begin position="76"/>
        <end position="100"/>
    </location>
</feature>
<sequence>MANNRSDRPLLEIKKSYAGQSSKEEEDHIENTSHSSQFNRMGLSVMTATALISGKIAGLGIQILPGAVARTGAWGLVVAIVALLLSAFSGTLLSKSWILLRQRYSKYRTEIHRYPYPALAYEAYGIWGRSPDS</sequence>
<dbReference type="AlphaFoldDB" id="A0A7M7NRD3"/>
<name>A0A7M7NRD3_STRPU</name>
<feature type="domain" description="Amino acid transporter transmembrane" evidence="7">
    <location>
        <begin position="42"/>
        <end position="129"/>
    </location>
</feature>
<evidence type="ECO:0000256" key="5">
    <source>
        <dbReference type="SAM" id="MobiDB-lite"/>
    </source>
</evidence>
<dbReference type="OrthoDB" id="655540at2759"/>
<accession>A0A7M7NRD3</accession>
<dbReference type="GeneID" id="115923240"/>
<dbReference type="Proteomes" id="UP000007110">
    <property type="component" value="Unassembled WGS sequence"/>
</dbReference>
<dbReference type="InterPro" id="IPR013057">
    <property type="entry name" value="AA_transpt_TM"/>
</dbReference>
<evidence type="ECO:0000259" key="7">
    <source>
        <dbReference type="Pfam" id="PF01490"/>
    </source>
</evidence>
<evidence type="ECO:0000256" key="2">
    <source>
        <dbReference type="ARBA" id="ARBA00022692"/>
    </source>
</evidence>
<dbReference type="KEGG" id="spu:115923240"/>
<feature type="region of interest" description="Disordered" evidence="5">
    <location>
        <begin position="16"/>
        <end position="36"/>
    </location>
</feature>